<gene>
    <name evidence="1" type="ORF">QG37_04287</name>
</gene>
<dbReference type="VEuPathDB" id="FungiDB:CJJ07_003976"/>
<dbReference type="Proteomes" id="UP000037122">
    <property type="component" value="Unassembled WGS sequence"/>
</dbReference>
<dbReference type="GO" id="GO:0005634">
    <property type="term" value="C:nucleus"/>
    <property type="evidence" value="ECO:0007669"/>
    <property type="project" value="TreeGrafter"/>
</dbReference>
<dbReference type="VEuPathDB" id="FungiDB:QG37_04287"/>
<name>A0A0L0NXM0_CANAR</name>
<sequence>MAILAIQVIMTTLSTEGVENTVFHLSHYTTLITTYFRLTMSVNIVQVENGRPRLEPGEIIKYKSHSSRQQLTIRLKSKDASIKINIEVLEGHVYVTNQRLLYVTASDASRGDIESFSIVFKQLPLLNFSHSLKSGWFGANYWEFMILSPEEGICDGFPKEQYYVGLITFKDGGMYDFGGILNVALNDAVNNPQVDDELPRYSEL</sequence>
<protein>
    <submittedName>
        <fullName evidence="1">Uncharacterized protein</fullName>
    </submittedName>
</protein>
<dbReference type="AlphaFoldDB" id="A0A0L0NXM0"/>
<dbReference type="EMBL" id="LGST01000029">
    <property type="protein sequence ID" value="KND98941.1"/>
    <property type="molecule type" value="Genomic_DNA"/>
</dbReference>
<dbReference type="VEuPathDB" id="FungiDB:CJI97_001415"/>
<dbReference type="VEuPathDB" id="FungiDB:CJJ09_003447"/>
<dbReference type="PANTHER" id="PTHR31606:SF1">
    <property type="entry name" value="WW DOMAIN BINDING PROTEIN 2, ISOFORM E"/>
    <property type="match status" value="1"/>
</dbReference>
<dbReference type="GO" id="GO:0031490">
    <property type="term" value="F:chromatin DNA binding"/>
    <property type="evidence" value="ECO:0007669"/>
    <property type="project" value="TreeGrafter"/>
</dbReference>
<organism evidence="1 2">
    <name type="scientific">Candidozyma auris</name>
    <name type="common">Yeast</name>
    <name type="synonym">Candida auris</name>
    <dbReference type="NCBI Taxonomy" id="498019"/>
    <lineage>
        <taxon>Eukaryota</taxon>
        <taxon>Fungi</taxon>
        <taxon>Dikarya</taxon>
        <taxon>Ascomycota</taxon>
        <taxon>Saccharomycotina</taxon>
        <taxon>Pichiomycetes</taxon>
        <taxon>Metschnikowiaceae</taxon>
        <taxon>Candidozyma</taxon>
    </lineage>
</organism>
<comment type="caution">
    <text evidence="1">The sequence shown here is derived from an EMBL/GenBank/DDBJ whole genome shotgun (WGS) entry which is preliminary data.</text>
</comment>
<proteinExistence type="predicted"/>
<dbReference type="PANTHER" id="PTHR31606">
    <property type="entry name" value="WW DOMAIN BINDING PROTEIN 2, ISOFORM E"/>
    <property type="match status" value="1"/>
</dbReference>
<reference evidence="2" key="1">
    <citation type="journal article" date="2015" name="BMC Genomics">
        <title>Draft genome of a commonly misdiagnosed multidrug resistant pathogen Candida auris.</title>
        <authorList>
            <person name="Chatterjee S."/>
            <person name="Alampalli S.V."/>
            <person name="Nageshan R.K."/>
            <person name="Chettiar S.T."/>
            <person name="Joshi S."/>
            <person name="Tatu U.S."/>
        </authorList>
    </citation>
    <scope>NUCLEOTIDE SEQUENCE [LARGE SCALE GENOMIC DNA]</scope>
    <source>
        <strain evidence="2">6684</strain>
    </source>
</reference>
<dbReference type="VEuPathDB" id="FungiDB:CJI96_0003037"/>
<accession>A0A0L0NXM0</accession>
<evidence type="ECO:0000313" key="2">
    <source>
        <dbReference type="Proteomes" id="UP000037122"/>
    </source>
</evidence>
<evidence type="ECO:0000313" key="1">
    <source>
        <dbReference type="EMBL" id="KND98941.1"/>
    </source>
</evidence>
<dbReference type="SUPFAM" id="SSF50729">
    <property type="entry name" value="PH domain-like"/>
    <property type="match status" value="1"/>
</dbReference>
<dbReference type="VEuPathDB" id="FungiDB:B9J08_001191"/>
<dbReference type="InterPro" id="IPR044852">
    <property type="entry name" value="WBP2-like"/>
</dbReference>
<dbReference type="GO" id="GO:0003713">
    <property type="term" value="F:transcription coactivator activity"/>
    <property type="evidence" value="ECO:0007669"/>
    <property type="project" value="InterPro"/>
</dbReference>